<keyword evidence="2" id="KW-1185">Reference proteome</keyword>
<dbReference type="KEGG" id="nfl:COO91_01498"/>
<sequence>MAWRDRSPNGLRLLMSHRVWQQIALESAHTPLSIHGQAHLYQQLGG</sequence>
<dbReference type="AlphaFoldDB" id="A0A2K8SJL8"/>
<evidence type="ECO:0000313" key="1">
    <source>
        <dbReference type="EMBL" id="AUB35608.1"/>
    </source>
</evidence>
<protein>
    <submittedName>
        <fullName evidence="1">Uncharacterized protein</fullName>
    </submittedName>
</protein>
<accession>A0A2K8SJL8</accession>
<name>A0A2K8SJL8_9NOSO</name>
<gene>
    <name evidence="1" type="ORF">COO91_01498</name>
</gene>
<dbReference type="Proteomes" id="UP000232003">
    <property type="component" value="Chromosome"/>
</dbReference>
<organism evidence="1 2">
    <name type="scientific">Nostoc flagelliforme CCNUN1</name>
    <dbReference type="NCBI Taxonomy" id="2038116"/>
    <lineage>
        <taxon>Bacteria</taxon>
        <taxon>Bacillati</taxon>
        <taxon>Cyanobacteriota</taxon>
        <taxon>Cyanophyceae</taxon>
        <taxon>Nostocales</taxon>
        <taxon>Nostocaceae</taxon>
        <taxon>Nostoc</taxon>
    </lineage>
</organism>
<reference evidence="1 2" key="1">
    <citation type="submission" date="2017-11" db="EMBL/GenBank/DDBJ databases">
        <title>Complete genome of a free-living desiccation-tolerant cyanobacterium and its photosynthetic adaptation to extreme terrestrial habitat.</title>
        <authorList>
            <person name="Shang J."/>
        </authorList>
    </citation>
    <scope>NUCLEOTIDE SEQUENCE [LARGE SCALE GENOMIC DNA]</scope>
    <source>
        <strain evidence="1 2">CCNUN1</strain>
    </source>
</reference>
<evidence type="ECO:0000313" key="2">
    <source>
        <dbReference type="Proteomes" id="UP000232003"/>
    </source>
</evidence>
<dbReference type="EMBL" id="CP024785">
    <property type="protein sequence ID" value="AUB35608.1"/>
    <property type="molecule type" value="Genomic_DNA"/>
</dbReference>
<proteinExistence type="predicted"/>